<evidence type="ECO:0000313" key="2">
    <source>
        <dbReference type="EMBL" id="WWC57530.1"/>
    </source>
</evidence>
<dbReference type="EMBL" id="KI894027">
    <property type="protein sequence ID" value="OBR88251.1"/>
    <property type="molecule type" value="Genomic_DNA"/>
</dbReference>
<protein>
    <submittedName>
        <fullName evidence="1">Uncharacterized protein</fullName>
    </submittedName>
</protein>
<proteinExistence type="predicted"/>
<dbReference type="KEGG" id="kdj:28963761"/>
<dbReference type="OrthoDB" id="10389493at2759"/>
<dbReference type="GeneID" id="28963761"/>
<organism evidence="1">
    <name type="scientific">Kwoniella dejecticola CBS 10117</name>
    <dbReference type="NCBI Taxonomy" id="1296121"/>
    <lineage>
        <taxon>Eukaryota</taxon>
        <taxon>Fungi</taxon>
        <taxon>Dikarya</taxon>
        <taxon>Basidiomycota</taxon>
        <taxon>Agaricomycotina</taxon>
        <taxon>Tremellomycetes</taxon>
        <taxon>Tremellales</taxon>
        <taxon>Cryptococcaceae</taxon>
        <taxon>Kwoniella</taxon>
    </lineage>
</organism>
<dbReference type="RefSeq" id="XP_018266093.1">
    <property type="nucleotide sequence ID" value="XM_018403439.1"/>
</dbReference>
<reference evidence="2" key="2">
    <citation type="submission" date="2013-07" db="EMBL/GenBank/DDBJ databases">
        <authorList>
            <consortium name="The Broad Institute Genome Sequencing Platform"/>
            <person name="Cuomo C."/>
            <person name="Litvintseva A."/>
            <person name="Chen Y."/>
            <person name="Heitman J."/>
            <person name="Sun S."/>
            <person name="Springer D."/>
            <person name="Dromer F."/>
            <person name="Young S.K."/>
            <person name="Zeng Q."/>
            <person name="Gargeya S."/>
            <person name="Fitzgerald M."/>
            <person name="Abouelleil A."/>
            <person name="Alvarado L."/>
            <person name="Berlin A.M."/>
            <person name="Chapman S.B."/>
            <person name="Dewar J."/>
            <person name="Goldberg J."/>
            <person name="Griggs A."/>
            <person name="Gujja S."/>
            <person name="Hansen M."/>
            <person name="Howarth C."/>
            <person name="Imamovic A."/>
            <person name="Larimer J."/>
            <person name="McCowan C."/>
            <person name="Murphy C."/>
            <person name="Pearson M."/>
            <person name="Priest M."/>
            <person name="Roberts A."/>
            <person name="Saif S."/>
            <person name="Shea T."/>
            <person name="Sykes S."/>
            <person name="Wortman J."/>
            <person name="Nusbaum C."/>
            <person name="Birren B."/>
        </authorList>
    </citation>
    <scope>NUCLEOTIDE SEQUENCE</scope>
    <source>
        <strain evidence="2">CBS 10117</strain>
    </source>
</reference>
<reference evidence="2" key="3">
    <citation type="submission" date="2024-02" db="EMBL/GenBank/DDBJ databases">
        <title>Comparative genomics of Cryptococcus and Kwoniella reveals pathogenesis evolution and contrasting modes of karyotype evolution via chromosome fusion or intercentromeric recombination.</title>
        <authorList>
            <person name="Coelho M.A."/>
            <person name="David-Palma M."/>
            <person name="Shea T."/>
            <person name="Bowers K."/>
            <person name="McGinley-Smith S."/>
            <person name="Mohammad A.W."/>
            <person name="Gnirke A."/>
            <person name="Yurkov A.M."/>
            <person name="Nowrousian M."/>
            <person name="Sun S."/>
            <person name="Cuomo C.A."/>
            <person name="Heitman J."/>
        </authorList>
    </citation>
    <scope>NUCLEOTIDE SEQUENCE</scope>
    <source>
        <strain evidence="2">CBS 10117</strain>
    </source>
</reference>
<dbReference type="AlphaFoldDB" id="A0A1A6ADV3"/>
<accession>A0A1A6ADV3</accession>
<sequence length="89" mass="9615">MGMVNASSDRIAITKPDCIADIHVYATAFEAVCDHFKDGNQDGLELLTSSTRINGDSIEATCSYKDTKNNDQKVLFTTEVAQALGGDKK</sequence>
<evidence type="ECO:0000313" key="3">
    <source>
        <dbReference type="Proteomes" id="UP000078595"/>
    </source>
</evidence>
<keyword evidence="3" id="KW-1185">Reference proteome</keyword>
<evidence type="ECO:0000313" key="1">
    <source>
        <dbReference type="EMBL" id="OBR88251.1"/>
    </source>
</evidence>
<dbReference type="Proteomes" id="UP000078595">
    <property type="component" value="Chromosome 1"/>
</dbReference>
<dbReference type="EMBL" id="CP144530">
    <property type="protein sequence ID" value="WWC57530.1"/>
    <property type="molecule type" value="Genomic_DNA"/>
</dbReference>
<dbReference type="VEuPathDB" id="FungiDB:I303_00062"/>
<name>A0A1A6ADV3_9TREE</name>
<gene>
    <name evidence="1" type="ORF">I303_00062</name>
    <name evidence="2" type="ORF">I303_100062</name>
</gene>
<reference evidence="1" key="1">
    <citation type="submission" date="2013-07" db="EMBL/GenBank/DDBJ databases">
        <title>The Genome Sequence of Cryptococcus dejecticola CBS10117.</title>
        <authorList>
            <consortium name="The Broad Institute Genome Sequencing Platform"/>
            <person name="Cuomo C."/>
            <person name="Litvintseva A."/>
            <person name="Chen Y."/>
            <person name="Heitman J."/>
            <person name="Sun S."/>
            <person name="Springer D."/>
            <person name="Dromer F."/>
            <person name="Young S.K."/>
            <person name="Zeng Q."/>
            <person name="Gargeya S."/>
            <person name="Fitzgerald M."/>
            <person name="Abouelleil A."/>
            <person name="Alvarado L."/>
            <person name="Berlin A.M."/>
            <person name="Chapman S.B."/>
            <person name="Dewar J."/>
            <person name="Goldberg J."/>
            <person name="Griggs A."/>
            <person name="Gujja S."/>
            <person name="Hansen M."/>
            <person name="Howarth C."/>
            <person name="Imamovic A."/>
            <person name="Larimer J."/>
            <person name="McCowan C."/>
            <person name="Murphy C."/>
            <person name="Pearson M."/>
            <person name="Priest M."/>
            <person name="Roberts A."/>
            <person name="Saif S."/>
            <person name="Shea T."/>
            <person name="Sykes S."/>
            <person name="Wortman J."/>
            <person name="Nusbaum C."/>
            <person name="Birren B."/>
        </authorList>
    </citation>
    <scope>NUCLEOTIDE SEQUENCE [LARGE SCALE GENOMIC DNA]</scope>
    <source>
        <strain evidence="1">CBS 10117</strain>
    </source>
</reference>